<evidence type="ECO:0000256" key="5">
    <source>
        <dbReference type="ARBA" id="ARBA00023077"/>
    </source>
</evidence>
<feature type="domain" description="TonB-dependent receptor plug" evidence="11">
    <location>
        <begin position="215"/>
        <end position="322"/>
    </location>
</feature>
<feature type="domain" description="TonB-dependent receptor-like beta-barrel" evidence="10">
    <location>
        <begin position="520"/>
        <end position="1110"/>
    </location>
</feature>
<comment type="subcellular location">
    <subcellularLocation>
        <location evidence="1 8">Cell outer membrane</location>
        <topology evidence="1 8">Multi-pass membrane protein</topology>
    </subcellularLocation>
</comment>
<gene>
    <name evidence="12" type="ORF">GCM10023091_24600</name>
</gene>
<dbReference type="InterPro" id="IPR039426">
    <property type="entry name" value="TonB-dep_rcpt-like"/>
</dbReference>
<dbReference type="NCBIfam" id="TIGR04057">
    <property type="entry name" value="SusC_RagA_signa"/>
    <property type="match status" value="1"/>
</dbReference>
<name>A0ABP8M0R1_9BACT</name>
<proteinExistence type="inferred from homology"/>
<comment type="caution">
    <text evidence="12">The sequence shown here is derived from an EMBL/GenBank/DDBJ whole genome shotgun (WGS) entry which is preliminary data.</text>
</comment>
<dbReference type="InterPro" id="IPR037066">
    <property type="entry name" value="Plug_dom_sf"/>
</dbReference>
<evidence type="ECO:0000259" key="10">
    <source>
        <dbReference type="Pfam" id="PF00593"/>
    </source>
</evidence>
<evidence type="ECO:0000313" key="12">
    <source>
        <dbReference type="EMBL" id="GAA4440657.1"/>
    </source>
</evidence>
<keyword evidence="2 8" id="KW-0813">Transport</keyword>
<keyword evidence="13" id="KW-1185">Reference proteome</keyword>
<dbReference type="InterPro" id="IPR023997">
    <property type="entry name" value="TonB-dep_OMP_SusC/RagA_CS"/>
</dbReference>
<dbReference type="Proteomes" id="UP001501508">
    <property type="component" value="Unassembled WGS sequence"/>
</dbReference>
<dbReference type="InterPro" id="IPR012910">
    <property type="entry name" value="Plug_dom"/>
</dbReference>
<dbReference type="InterPro" id="IPR023996">
    <property type="entry name" value="TonB-dep_OMP_SusC/RagA"/>
</dbReference>
<keyword evidence="7 8" id="KW-0998">Cell outer membrane</keyword>
<evidence type="ECO:0000256" key="3">
    <source>
        <dbReference type="ARBA" id="ARBA00022452"/>
    </source>
</evidence>
<evidence type="ECO:0000256" key="1">
    <source>
        <dbReference type="ARBA" id="ARBA00004571"/>
    </source>
</evidence>
<dbReference type="SUPFAM" id="SSF49464">
    <property type="entry name" value="Carboxypeptidase regulatory domain-like"/>
    <property type="match status" value="1"/>
</dbReference>
<dbReference type="InterPro" id="IPR036942">
    <property type="entry name" value="Beta-barrel_TonB_sf"/>
</dbReference>
<dbReference type="Pfam" id="PF00593">
    <property type="entry name" value="TonB_dep_Rec_b-barrel"/>
    <property type="match status" value="1"/>
</dbReference>
<evidence type="ECO:0000259" key="11">
    <source>
        <dbReference type="Pfam" id="PF07715"/>
    </source>
</evidence>
<keyword evidence="4 8" id="KW-0812">Transmembrane</keyword>
<reference evidence="13" key="1">
    <citation type="journal article" date="2019" name="Int. J. Syst. Evol. Microbiol.">
        <title>The Global Catalogue of Microorganisms (GCM) 10K type strain sequencing project: providing services to taxonomists for standard genome sequencing and annotation.</title>
        <authorList>
            <consortium name="The Broad Institute Genomics Platform"/>
            <consortium name="The Broad Institute Genome Sequencing Center for Infectious Disease"/>
            <person name="Wu L."/>
            <person name="Ma J."/>
        </authorList>
    </citation>
    <scope>NUCLEOTIDE SEQUENCE [LARGE SCALE GENOMIC DNA]</scope>
    <source>
        <strain evidence="13">JCM 31920</strain>
    </source>
</reference>
<dbReference type="Pfam" id="PF13715">
    <property type="entry name" value="CarbopepD_reg_2"/>
    <property type="match status" value="1"/>
</dbReference>
<comment type="similarity">
    <text evidence="8 9">Belongs to the TonB-dependent receptor family.</text>
</comment>
<dbReference type="Pfam" id="PF07715">
    <property type="entry name" value="Plug"/>
    <property type="match status" value="1"/>
</dbReference>
<keyword evidence="5 9" id="KW-0798">TonB box</keyword>
<dbReference type="NCBIfam" id="TIGR04056">
    <property type="entry name" value="OMP_RagA_SusC"/>
    <property type="match status" value="1"/>
</dbReference>
<dbReference type="Gene3D" id="2.40.170.20">
    <property type="entry name" value="TonB-dependent receptor, beta-barrel domain"/>
    <property type="match status" value="1"/>
</dbReference>
<evidence type="ECO:0000256" key="6">
    <source>
        <dbReference type="ARBA" id="ARBA00023136"/>
    </source>
</evidence>
<evidence type="ECO:0000256" key="2">
    <source>
        <dbReference type="ARBA" id="ARBA00022448"/>
    </source>
</evidence>
<organism evidence="12 13">
    <name type="scientific">Ravibacter arvi</name>
    <dbReference type="NCBI Taxonomy" id="2051041"/>
    <lineage>
        <taxon>Bacteria</taxon>
        <taxon>Pseudomonadati</taxon>
        <taxon>Bacteroidota</taxon>
        <taxon>Cytophagia</taxon>
        <taxon>Cytophagales</taxon>
        <taxon>Spirosomataceae</taxon>
        <taxon>Ravibacter</taxon>
    </lineage>
</organism>
<dbReference type="InterPro" id="IPR008969">
    <property type="entry name" value="CarboxyPept-like_regulatory"/>
</dbReference>
<keyword evidence="6 8" id="KW-0472">Membrane</keyword>
<evidence type="ECO:0000313" key="13">
    <source>
        <dbReference type="Proteomes" id="UP001501508"/>
    </source>
</evidence>
<keyword evidence="3 8" id="KW-1134">Transmembrane beta strand</keyword>
<dbReference type="RefSeq" id="WP_345029551.1">
    <property type="nucleotide sequence ID" value="NZ_BAABEY010000024.1"/>
</dbReference>
<keyword evidence="12" id="KW-0675">Receptor</keyword>
<dbReference type="Gene3D" id="3.55.50.30">
    <property type="match status" value="1"/>
</dbReference>
<evidence type="ECO:0000256" key="4">
    <source>
        <dbReference type="ARBA" id="ARBA00022692"/>
    </source>
</evidence>
<evidence type="ECO:0000256" key="9">
    <source>
        <dbReference type="RuleBase" id="RU003357"/>
    </source>
</evidence>
<dbReference type="EMBL" id="BAABEY010000024">
    <property type="protein sequence ID" value="GAA4440657.1"/>
    <property type="molecule type" value="Genomic_DNA"/>
</dbReference>
<accession>A0ABP8M0R1</accession>
<dbReference type="PROSITE" id="PS52016">
    <property type="entry name" value="TONB_DEPENDENT_REC_3"/>
    <property type="match status" value="1"/>
</dbReference>
<dbReference type="Gene3D" id="2.60.40.1120">
    <property type="entry name" value="Carboxypeptidase-like, regulatory domain"/>
    <property type="match status" value="1"/>
</dbReference>
<dbReference type="SUPFAM" id="SSF56935">
    <property type="entry name" value="Porins"/>
    <property type="match status" value="1"/>
</dbReference>
<dbReference type="InterPro" id="IPR000531">
    <property type="entry name" value="Beta-barrel_TonB"/>
</dbReference>
<dbReference type="Gene3D" id="2.170.130.10">
    <property type="entry name" value="TonB-dependent receptor, plug domain"/>
    <property type="match status" value="1"/>
</dbReference>
<evidence type="ECO:0000256" key="8">
    <source>
        <dbReference type="PROSITE-ProRule" id="PRU01360"/>
    </source>
</evidence>
<evidence type="ECO:0000256" key="7">
    <source>
        <dbReference type="ARBA" id="ARBA00023237"/>
    </source>
</evidence>
<sequence length="1156" mass="128085">MKIGLFPLFLAVILIGVVKAESLSGQNLLSQRITINQENSDLGEILRAIEKQSGVRFVYSPQVIPVRHIMSITMKHATLSEVLDKLLKPVEVTYEVSGGHIVLDKIARPAEDPDPGQAVPLPERVIKGTVKDEKGEPLPGVNIMLKGTQRGAVSDVSGNFELEIPDSGGNLVFSFVGYLNQELAIGNQAQLDIRMEVDQKALEEVVVIGYGTQKKVNLTGSVDVISGDRLANRPANNVADLIKGASPNLNITMGMRGGEPGATATWNIRGAGSLHGSGSPLVLVDGVEMNINNVDPESIESISVLKDASASAIYGSRAPFGVILITTKKGARGDKVNIQYTTNLALSSPVRVPSQVNSLTWATAFNQANANAGLAPVYGDAQMDRIRGYLDGSYKTEYDPNNPPNTIWAGRQQGNANNNWPQLLMKDFAFNQKHNINVSGGNDKTQYYVSGGFIDQDGVYAYGYDYYKRYNFLTNFNTTITKWLKFNSSVKYATGKTDYPVGQTTVTRDNFFVAALQFAPVMPLYNVNGTIQHPIVRWSQGTGRDKTEVNDFFITLGSEIEPVKGWKTNLTYNYNGIGSSNTANPKPVWVEVGTGAQGNIGKPSTGYNTSFSKNTYRLINAVTSYEKIVGGHYFKPMVGFEQEERYFSGVSATGVNLITEEVPSLRTSLGEKTVNDEIYHWATRGVFGRLNYNYREKYLLEFSARYNGSSRFAKESRWGFFPSASAGYNISQEDFWQPLERYVKMLKLRASYGALGNQNVNNYLYLSTIPVYNELSWIIDQERPAYATAPALISDNLTWETITTLNLGFDAGFLNNRLTLSFDWFRRKTTNMLGPSVTLPYQLGAATPQTNNAELLTKGFELLVGWEDRLSSSFSYDVKIGLGDNTSTILKYKNDKGLIDTWYAGKKYGEIWGYETGGLIQTEGEPMADQSRFHPKWGPGDMKYIDLDGDNKITDGTRTLDDHGDLKVVGNYMPRYNIGVNAGLRWKNLDFSMFWQGIGRRDYSPDNNSMLFWGLTGAWGSSAVFEDSESLNYWRPAGETNLLGPNTDAYFAKPYFTAETLKNRQVQSKYIMNAAYLRLKNLQIGYSVPANLLKKLLIQQTRVYLSGENLLLISGMPKVFDPETAFASDPKYGGYSSSGVIYPLFRSLSVGLNLTF</sequence>
<protein>
    <submittedName>
        <fullName evidence="12">TonB-dependent receptor</fullName>
    </submittedName>
</protein>